<feature type="non-terminal residue" evidence="1">
    <location>
        <position position="1"/>
    </location>
</feature>
<organism evidence="1 2">
    <name type="scientific">Hebeloma cylindrosporum</name>
    <dbReference type="NCBI Taxonomy" id="76867"/>
    <lineage>
        <taxon>Eukaryota</taxon>
        <taxon>Fungi</taxon>
        <taxon>Dikarya</taxon>
        <taxon>Basidiomycota</taxon>
        <taxon>Agaricomycotina</taxon>
        <taxon>Agaricomycetes</taxon>
        <taxon>Agaricomycetidae</taxon>
        <taxon>Agaricales</taxon>
        <taxon>Agaricineae</taxon>
        <taxon>Hymenogastraceae</taxon>
        <taxon>Hebeloma</taxon>
    </lineage>
</organism>
<name>A0A0C3D022_HEBCY</name>
<reference evidence="1 2" key="1">
    <citation type="submission" date="2014-04" db="EMBL/GenBank/DDBJ databases">
        <authorList>
            <consortium name="DOE Joint Genome Institute"/>
            <person name="Kuo A."/>
            <person name="Gay G."/>
            <person name="Dore J."/>
            <person name="Kohler A."/>
            <person name="Nagy L.G."/>
            <person name="Floudas D."/>
            <person name="Copeland A."/>
            <person name="Barry K.W."/>
            <person name="Cichocki N."/>
            <person name="Veneault-Fourrey C."/>
            <person name="LaButti K."/>
            <person name="Lindquist E.A."/>
            <person name="Lipzen A."/>
            <person name="Lundell T."/>
            <person name="Morin E."/>
            <person name="Murat C."/>
            <person name="Sun H."/>
            <person name="Tunlid A."/>
            <person name="Henrissat B."/>
            <person name="Grigoriev I.V."/>
            <person name="Hibbett D.S."/>
            <person name="Martin F."/>
            <person name="Nordberg H.P."/>
            <person name="Cantor M.N."/>
            <person name="Hua S.X."/>
        </authorList>
    </citation>
    <scope>NUCLEOTIDE SEQUENCE [LARGE SCALE GENOMIC DNA]</scope>
    <source>
        <strain evidence="2">h7</strain>
    </source>
</reference>
<dbReference type="OrthoDB" id="3260919at2759"/>
<accession>A0A0C3D022</accession>
<dbReference type="HOGENOM" id="CLU_017712_1_0_1"/>
<protein>
    <submittedName>
        <fullName evidence="1">Uncharacterized protein</fullName>
    </submittedName>
</protein>
<evidence type="ECO:0000313" key="2">
    <source>
        <dbReference type="Proteomes" id="UP000053424"/>
    </source>
</evidence>
<sequence>IPSIQIVLDVYHFMMRYLGTIINGTKNPHRSEVARDIRDAILQSGSNKGSLAKYWSKEEQEKRLCATYEKWSQRGSVWSAAASKVHADQLTHVRKGCLARHRQDIASDGSRIEGSHKGWNSLQRAHPSGIEVYSALAHDFVLRRNIRILLSHKKTNTQPSSTDLLIFWSSGSHHINLLRHLADSFNSLLDNQPQNVRATLSHLPVFQDIKTREIFGLVRSEHSESFGGLIIKEEVNDEDDQVLQELSQRMLENDGRETDVMASFTAVPESLSIIERPSTMQNTSVAATSALKRKVSPIFKKPSLPICHTSTSSASNNAFNTPLPTSSSSLTRSQLIFSVATSIDTRSLAIERGDEFYLFMDMRDTHQWSSFTMTSHKWVAATKLYNAALLESRKSKGLVQTARKNPRALVEKLGEVESNIMKRLVTRDFKCE</sequence>
<gene>
    <name evidence="1" type="ORF">M413DRAFT_59878</name>
</gene>
<reference evidence="2" key="2">
    <citation type="submission" date="2015-01" db="EMBL/GenBank/DDBJ databases">
        <title>Evolutionary Origins and Diversification of the Mycorrhizal Mutualists.</title>
        <authorList>
            <consortium name="DOE Joint Genome Institute"/>
            <consortium name="Mycorrhizal Genomics Consortium"/>
            <person name="Kohler A."/>
            <person name="Kuo A."/>
            <person name="Nagy L.G."/>
            <person name="Floudas D."/>
            <person name="Copeland A."/>
            <person name="Barry K.W."/>
            <person name="Cichocki N."/>
            <person name="Veneault-Fourrey C."/>
            <person name="LaButti K."/>
            <person name="Lindquist E.A."/>
            <person name="Lipzen A."/>
            <person name="Lundell T."/>
            <person name="Morin E."/>
            <person name="Murat C."/>
            <person name="Riley R."/>
            <person name="Ohm R."/>
            <person name="Sun H."/>
            <person name="Tunlid A."/>
            <person name="Henrissat B."/>
            <person name="Grigoriev I.V."/>
            <person name="Hibbett D.S."/>
            <person name="Martin F."/>
        </authorList>
    </citation>
    <scope>NUCLEOTIDE SEQUENCE [LARGE SCALE GENOMIC DNA]</scope>
    <source>
        <strain evidence="2">h7</strain>
    </source>
</reference>
<proteinExistence type="predicted"/>
<keyword evidence="2" id="KW-1185">Reference proteome</keyword>
<dbReference type="EMBL" id="KN831768">
    <property type="protein sequence ID" value="KIM49769.1"/>
    <property type="molecule type" value="Genomic_DNA"/>
</dbReference>
<evidence type="ECO:0000313" key="1">
    <source>
        <dbReference type="EMBL" id="KIM49769.1"/>
    </source>
</evidence>
<dbReference type="AlphaFoldDB" id="A0A0C3D022"/>
<dbReference type="Proteomes" id="UP000053424">
    <property type="component" value="Unassembled WGS sequence"/>
</dbReference>